<proteinExistence type="predicted"/>
<dbReference type="InterPro" id="IPR014127">
    <property type="entry name" value="CHP02757"/>
</dbReference>
<dbReference type="InterPro" id="IPR023170">
    <property type="entry name" value="HhH_base_excis_C"/>
</dbReference>
<evidence type="ECO:0000313" key="2">
    <source>
        <dbReference type="Proteomes" id="UP000782312"/>
    </source>
</evidence>
<dbReference type="AlphaFoldDB" id="A0A932HVD0"/>
<sequence>MRAYGPAFLDSDPLGLVHPYPDDADREVAAFFAASLAFGKAAAIRGSLARILGRLGEHPAGALHAFDYGRDAGLFRGLRHRWAGEASLAALAHLTGAALREAGSLGVLFMQGYDPAAPDLLGALAAFRRSLLALGASLPKHVLRETACLLPDPEGPSACKRLHLFLRWMVRPADGLDLGLWKGPRPDQLLIPLDTHLARIGRLLGLTDRRTPGRLMAEEVTASLRLLDPADPVRYDFALSRLGILGRCPSRRDARLCAGCPLQDSCRYWRRVPRARKAALMGAG</sequence>
<name>A0A932HVD0_UNCTE</name>
<dbReference type="EMBL" id="JACPUR010000001">
    <property type="protein sequence ID" value="MBI3126181.1"/>
    <property type="molecule type" value="Genomic_DNA"/>
</dbReference>
<protein>
    <submittedName>
        <fullName evidence="1">TIGR02757 family protein</fullName>
    </submittedName>
</protein>
<dbReference type="Gene3D" id="1.10.1670.10">
    <property type="entry name" value="Helix-hairpin-Helix base-excision DNA repair enzymes (C-terminal)"/>
    <property type="match status" value="1"/>
</dbReference>
<dbReference type="Pfam" id="PF09674">
    <property type="entry name" value="DUF2400"/>
    <property type="match status" value="1"/>
</dbReference>
<comment type="caution">
    <text evidence="1">The sequence shown here is derived from an EMBL/GenBank/DDBJ whole genome shotgun (WGS) entry which is preliminary data.</text>
</comment>
<gene>
    <name evidence="1" type="ORF">HYZ11_01080</name>
</gene>
<evidence type="ECO:0000313" key="1">
    <source>
        <dbReference type="EMBL" id="MBI3126181.1"/>
    </source>
</evidence>
<dbReference type="NCBIfam" id="TIGR02757">
    <property type="entry name" value="TIGR02757 family protein"/>
    <property type="match status" value="1"/>
</dbReference>
<dbReference type="Proteomes" id="UP000782312">
    <property type="component" value="Unassembled WGS sequence"/>
</dbReference>
<organism evidence="1 2">
    <name type="scientific">Tectimicrobiota bacterium</name>
    <dbReference type="NCBI Taxonomy" id="2528274"/>
    <lineage>
        <taxon>Bacteria</taxon>
        <taxon>Pseudomonadati</taxon>
        <taxon>Nitrospinota/Tectimicrobiota group</taxon>
        <taxon>Candidatus Tectimicrobiota</taxon>
    </lineage>
</organism>
<dbReference type="InterPro" id="IPR011257">
    <property type="entry name" value="DNA_glycosylase"/>
</dbReference>
<dbReference type="GO" id="GO:0003824">
    <property type="term" value="F:catalytic activity"/>
    <property type="evidence" value="ECO:0007669"/>
    <property type="project" value="InterPro"/>
</dbReference>
<dbReference type="GO" id="GO:0006281">
    <property type="term" value="P:DNA repair"/>
    <property type="evidence" value="ECO:0007669"/>
    <property type="project" value="InterPro"/>
</dbReference>
<reference evidence="1" key="1">
    <citation type="submission" date="2020-07" db="EMBL/GenBank/DDBJ databases">
        <title>Huge and variable diversity of episymbiotic CPR bacteria and DPANN archaea in groundwater ecosystems.</title>
        <authorList>
            <person name="He C.Y."/>
            <person name="Keren R."/>
            <person name="Whittaker M."/>
            <person name="Farag I.F."/>
            <person name="Doudna J."/>
            <person name="Cate J.H.D."/>
            <person name="Banfield J.F."/>
        </authorList>
    </citation>
    <scope>NUCLEOTIDE SEQUENCE</scope>
    <source>
        <strain evidence="1">NC_groundwater_763_Ag_S-0.2um_68_21</strain>
    </source>
</reference>
<dbReference type="SUPFAM" id="SSF48150">
    <property type="entry name" value="DNA-glycosylase"/>
    <property type="match status" value="1"/>
</dbReference>
<accession>A0A932HVD0</accession>